<reference evidence="11 12" key="1">
    <citation type="submission" date="2024-08" db="EMBL/GenBank/DDBJ databases">
        <authorList>
            <person name="Will J Nash"/>
            <person name="Angela Man"/>
            <person name="Seanna McTaggart"/>
            <person name="Kendall Baker"/>
            <person name="Tom Barker"/>
            <person name="Leah Catchpole"/>
            <person name="Alex Durrant"/>
            <person name="Karim Gharbi"/>
            <person name="Naomi Irish"/>
            <person name="Gemy Kaithakottil"/>
            <person name="Debby Ku"/>
            <person name="Aaliyah Providence"/>
            <person name="Felix Shaw"/>
            <person name="David Swarbreck"/>
            <person name="Chris Watkins"/>
            <person name="Ann M. McCartney"/>
            <person name="Giulio Formenti"/>
            <person name="Alice Mouton"/>
            <person name="Noel Vella"/>
            <person name="Bjorn M von Reumont"/>
            <person name="Adriana Vella"/>
            <person name="Wilfried Haerty"/>
        </authorList>
    </citation>
    <scope>NUCLEOTIDE SEQUENCE [LARGE SCALE GENOMIC DNA]</scope>
</reference>
<feature type="transmembrane region" description="Helical" evidence="10">
    <location>
        <begin position="125"/>
        <end position="146"/>
    </location>
</feature>
<evidence type="ECO:0000256" key="3">
    <source>
        <dbReference type="ARBA" id="ARBA00022606"/>
    </source>
</evidence>
<dbReference type="Proteomes" id="UP001642520">
    <property type="component" value="Unassembled WGS sequence"/>
</dbReference>
<comment type="caution">
    <text evidence="10">Lacks conserved residue(s) required for the propagation of feature annotation.</text>
</comment>
<evidence type="ECO:0000256" key="6">
    <source>
        <dbReference type="ARBA" id="ARBA00022989"/>
    </source>
</evidence>
<comment type="similarity">
    <text evidence="10">Belongs to the insect chemoreceptor superfamily. Heteromeric odorant receptor channel (TC 1.A.69) family.</text>
</comment>
<dbReference type="EMBL" id="CAXAJV020001288">
    <property type="protein sequence ID" value="CAL7937540.1"/>
    <property type="molecule type" value="Genomic_DNA"/>
</dbReference>
<keyword evidence="3 10" id="KW-0716">Sensory transduction</keyword>
<keyword evidence="4 10" id="KW-0812">Transmembrane</keyword>
<gene>
    <name evidence="11" type="ORF">XYLVIOL_LOCUS2776</name>
</gene>
<keyword evidence="7 10" id="KW-0472">Membrane</keyword>
<sequence>MVATSSKYFSVKLTRFLMRVIGFWSIRTREEQLSLRLNYAKMFIAVGTCFSLALSDLYYCQHNFYEATYFVCCTIPPLVIIIKAISFTFRRKELLWLVEQSQNHFWYKEYDVFEKKVMDSLDKKASLLMCTYIVLNCAVAIIYVLVAVNESIANPGERVHPFTWRFFNLPSTRTPYYEILFMVETIIIMYTATCYCCFDNVLYMLCMLISEQFKILQNKFGTIFDPPGEESIRSYRIFKSCIVYHHLLLSYVQKLECVFTFPLMSQLLISSIVLCVSGFQLTMEDGVFVKKFMFVTYVLGALMQIFLITLNCDNITKQSDAVGKAIYSCNWEGTSHSEFHRLKKDIIIVMLRTRRPCHMTAAKFFPISIESFTKVLSTTASYLTLLRTMDVNEQYIDT</sequence>
<dbReference type="Pfam" id="PF02949">
    <property type="entry name" value="7tm_6"/>
    <property type="match status" value="1"/>
</dbReference>
<accession>A0ABP1N980</accession>
<keyword evidence="9 10" id="KW-0807">Transducer</keyword>
<evidence type="ECO:0000256" key="5">
    <source>
        <dbReference type="ARBA" id="ARBA00022725"/>
    </source>
</evidence>
<keyword evidence="12" id="KW-1185">Reference proteome</keyword>
<keyword evidence="6 10" id="KW-1133">Transmembrane helix</keyword>
<evidence type="ECO:0000313" key="12">
    <source>
        <dbReference type="Proteomes" id="UP001642520"/>
    </source>
</evidence>
<comment type="caution">
    <text evidence="11">The sequence shown here is derived from an EMBL/GenBank/DDBJ whole genome shotgun (WGS) entry which is preliminary data.</text>
</comment>
<dbReference type="PANTHER" id="PTHR21137">
    <property type="entry name" value="ODORANT RECEPTOR"/>
    <property type="match status" value="1"/>
</dbReference>
<organism evidence="11 12">
    <name type="scientific">Xylocopa violacea</name>
    <name type="common">Violet carpenter bee</name>
    <name type="synonym">Apis violacea</name>
    <dbReference type="NCBI Taxonomy" id="135666"/>
    <lineage>
        <taxon>Eukaryota</taxon>
        <taxon>Metazoa</taxon>
        <taxon>Ecdysozoa</taxon>
        <taxon>Arthropoda</taxon>
        <taxon>Hexapoda</taxon>
        <taxon>Insecta</taxon>
        <taxon>Pterygota</taxon>
        <taxon>Neoptera</taxon>
        <taxon>Endopterygota</taxon>
        <taxon>Hymenoptera</taxon>
        <taxon>Apocrita</taxon>
        <taxon>Aculeata</taxon>
        <taxon>Apoidea</taxon>
        <taxon>Anthophila</taxon>
        <taxon>Apidae</taxon>
        <taxon>Xylocopa</taxon>
        <taxon>Xylocopa</taxon>
    </lineage>
</organism>
<dbReference type="PANTHER" id="PTHR21137:SF35">
    <property type="entry name" value="ODORANT RECEPTOR 19A-RELATED"/>
    <property type="match status" value="1"/>
</dbReference>
<evidence type="ECO:0000256" key="4">
    <source>
        <dbReference type="ARBA" id="ARBA00022692"/>
    </source>
</evidence>
<feature type="transmembrane region" description="Helical" evidence="10">
    <location>
        <begin position="292"/>
        <end position="310"/>
    </location>
</feature>
<protein>
    <recommendedName>
        <fullName evidence="10">Odorant receptor</fullName>
    </recommendedName>
</protein>
<keyword evidence="8 10" id="KW-0675">Receptor</keyword>
<feature type="transmembrane region" description="Helical" evidence="10">
    <location>
        <begin position="257"/>
        <end position="280"/>
    </location>
</feature>
<dbReference type="InterPro" id="IPR004117">
    <property type="entry name" value="7tm6_olfct_rcpt"/>
</dbReference>
<keyword evidence="2" id="KW-1003">Cell membrane</keyword>
<evidence type="ECO:0000256" key="10">
    <source>
        <dbReference type="RuleBase" id="RU351113"/>
    </source>
</evidence>
<keyword evidence="5 10" id="KW-0552">Olfaction</keyword>
<evidence type="ECO:0000256" key="7">
    <source>
        <dbReference type="ARBA" id="ARBA00023136"/>
    </source>
</evidence>
<evidence type="ECO:0000256" key="9">
    <source>
        <dbReference type="ARBA" id="ARBA00023224"/>
    </source>
</evidence>
<proteinExistence type="inferred from homology"/>
<evidence type="ECO:0000256" key="8">
    <source>
        <dbReference type="ARBA" id="ARBA00023170"/>
    </source>
</evidence>
<evidence type="ECO:0000256" key="2">
    <source>
        <dbReference type="ARBA" id="ARBA00022475"/>
    </source>
</evidence>
<feature type="transmembrane region" description="Helical" evidence="10">
    <location>
        <begin position="179"/>
        <end position="209"/>
    </location>
</feature>
<comment type="subcellular location">
    <subcellularLocation>
        <location evidence="1 10">Cell membrane</location>
        <topology evidence="1 10">Multi-pass membrane protein</topology>
    </subcellularLocation>
</comment>
<feature type="transmembrane region" description="Helical" evidence="10">
    <location>
        <begin position="37"/>
        <end position="55"/>
    </location>
</feature>
<evidence type="ECO:0000256" key="1">
    <source>
        <dbReference type="ARBA" id="ARBA00004651"/>
    </source>
</evidence>
<evidence type="ECO:0000313" key="11">
    <source>
        <dbReference type="EMBL" id="CAL7937540.1"/>
    </source>
</evidence>
<feature type="transmembrane region" description="Helical" evidence="10">
    <location>
        <begin position="67"/>
        <end position="85"/>
    </location>
</feature>
<name>A0ABP1N980_XYLVO</name>